<dbReference type="KEGG" id="zdf:AN401_07850"/>
<organism evidence="1 2">
    <name type="scientific">Zobellella denitrificans</name>
    <dbReference type="NCBI Taxonomy" id="347534"/>
    <lineage>
        <taxon>Bacteria</taxon>
        <taxon>Pseudomonadati</taxon>
        <taxon>Pseudomonadota</taxon>
        <taxon>Gammaproteobacteria</taxon>
        <taxon>Aeromonadales</taxon>
        <taxon>Aeromonadaceae</taxon>
        <taxon>Zobellella</taxon>
    </lineage>
</organism>
<sequence length="178" mass="19804">MSKRKGGSIKKHLVAHTTLLVVGEGADDKAFITHMKALFCPRGSGHSVKVEAGDGGSAGNIITNVIRTHRNSDFDRRILVLDSDLPPAQAERRKAEQAGYDIILWRPQCLEGALLEVLGERIGAHENSQQLKQRLHPRLADRHTEPAAYAELFPRPVLEKTTNESVCSLRHYLENKKN</sequence>
<name>A0A291HNR3_9GAMM</name>
<dbReference type="EMBL" id="CP012621">
    <property type="protein sequence ID" value="ATG73783.1"/>
    <property type="molecule type" value="Genomic_DNA"/>
</dbReference>
<gene>
    <name evidence="1" type="ORF">AN401_07850</name>
</gene>
<proteinExistence type="predicted"/>
<evidence type="ECO:0000313" key="1">
    <source>
        <dbReference type="EMBL" id="ATG73783.1"/>
    </source>
</evidence>
<reference evidence="2" key="1">
    <citation type="submission" date="2015-09" db="EMBL/GenBank/DDBJ databases">
        <authorList>
            <person name="Shao Z."/>
            <person name="Wang L."/>
        </authorList>
    </citation>
    <scope>NUCLEOTIDE SEQUENCE [LARGE SCALE GENOMIC DNA]</scope>
    <source>
        <strain evidence="2">F13-1</strain>
    </source>
</reference>
<evidence type="ECO:0000313" key="2">
    <source>
        <dbReference type="Proteomes" id="UP000217763"/>
    </source>
</evidence>
<accession>A0A291HNR3</accession>
<dbReference type="AlphaFoldDB" id="A0A291HNR3"/>
<keyword evidence="2" id="KW-1185">Reference proteome</keyword>
<dbReference type="Proteomes" id="UP000217763">
    <property type="component" value="Chromosome"/>
</dbReference>
<evidence type="ECO:0008006" key="3">
    <source>
        <dbReference type="Google" id="ProtNLM"/>
    </source>
</evidence>
<protein>
    <recommendedName>
        <fullName evidence="3">RloB domain-containing protein</fullName>
    </recommendedName>
</protein>
<dbReference type="RefSeq" id="WP_096779034.1">
    <property type="nucleotide sequence ID" value="NZ_CP012621.1"/>
</dbReference>